<feature type="compositionally biased region" description="Basic and acidic residues" evidence="1">
    <location>
        <begin position="577"/>
        <end position="586"/>
    </location>
</feature>
<accession>A0A9P8BMI8</accession>
<feature type="compositionally biased region" description="Low complexity" evidence="1">
    <location>
        <begin position="593"/>
        <end position="617"/>
    </location>
</feature>
<dbReference type="AlphaFoldDB" id="A0A9P8BMI8"/>
<proteinExistence type="predicted"/>
<evidence type="ECO:0000256" key="1">
    <source>
        <dbReference type="SAM" id="MobiDB-lite"/>
    </source>
</evidence>
<keyword evidence="3" id="KW-1185">Reference proteome</keyword>
<feature type="compositionally biased region" description="Basic and acidic residues" evidence="1">
    <location>
        <begin position="532"/>
        <end position="544"/>
    </location>
</feature>
<feature type="compositionally biased region" description="Basic and acidic residues" evidence="1">
    <location>
        <begin position="557"/>
        <end position="569"/>
    </location>
</feature>
<gene>
    <name evidence="2" type="ORF">KI688_007747</name>
</gene>
<feature type="region of interest" description="Disordered" evidence="1">
    <location>
        <begin position="1"/>
        <end position="49"/>
    </location>
</feature>
<feature type="compositionally biased region" description="Low complexity" evidence="1">
    <location>
        <begin position="507"/>
        <end position="518"/>
    </location>
</feature>
<protein>
    <submittedName>
        <fullName evidence="2">Uncharacterized protein</fullName>
    </submittedName>
</protein>
<dbReference type="Proteomes" id="UP000707451">
    <property type="component" value="Unassembled WGS sequence"/>
</dbReference>
<feature type="region of interest" description="Disordered" evidence="1">
    <location>
        <begin position="476"/>
        <end position="617"/>
    </location>
</feature>
<name>A0A9P8BMI8_9FUNG</name>
<feature type="compositionally biased region" description="Low complexity" evidence="1">
    <location>
        <begin position="15"/>
        <end position="49"/>
    </location>
</feature>
<feature type="compositionally biased region" description="Basic and acidic residues" evidence="1">
    <location>
        <begin position="125"/>
        <end position="137"/>
    </location>
</feature>
<reference evidence="2" key="1">
    <citation type="submission" date="2021-06" db="EMBL/GenBank/DDBJ databases">
        <title>Genome Sequence of Mortierella hyaline Strain SCG-10, a Cold-Adapted, Nitrate-Reducing Fungus Isolated from Soil in Minnesota, USA.</title>
        <authorList>
            <person name="Aldossari N."/>
        </authorList>
    </citation>
    <scope>NUCLEOTIDE SEQUENCE</scope>
    <source>
        <strain evidence="2">SCG-10</strain>
    </source>
</reference>
<feature type="region of interest" description="Disordered" evidence="1">
    <location>
        <begin position="82"/>
        <end position="192"/>
    </location>
</feature>
<feature type="compositionally biased region" description="Polar residues" evidence="1">
    <location>
        <begin position="160"/>
        <end position="182"/>
    </location>
</feature>
<dbReference type="OrthoDB" id="10495253at2759"/>
<feature type="region of interest" description="Disordered" evidence="1">
    <location>
        <begin position="211"/>
        <end position="232"/>
    </location>
</feature>
<evidence type="ECO:0000313" key="2">
    <source>
        <dbReference type="EMBL" id="KAG9061118.1"/>
    </source>
</evidence>
<dbReference type="EMBL" id="JAHRHY010000026">
    <property type="protein sequence ID" value="KAG9061118.1"/>
    <property type="molecule type" value="Genomic_DNA"/>
</dbReference>
<evidence type="ECO:0000313" key="3">
    <source>
        <dbReference type="Proteomes" id="UP000707451"/>
    </source>
</evidence>
<feature type="compositionally biased region" description="Low complexity" evidence="1">
    <location>
        <begin position="547"/>
        <end position="556"/>
    </location>
</feature>
<organism evidence="2 3">
    <name type="scientific">Linnemannia hyalina</name>
    <dbReference type="NCBI Taxonomy" id="64524"/>
    <lineage>
        <taxon>Eukaryota</taxon>
        <taxon>Fungi</taxon>
        <taxon>Fungi incertae sedis</taxon>
        <taxon>Mucoromycota</taxon>
        <taxon>Mortierellomycotina</taxon>
        <taxon>Mortierellomycetes</taxon>
        <taxon>Mortierellales</taxon>
        <taxon>Mortierellaceae</taxon>
        <taxon>Linnemannia</taxon>
    </lineage>
</organism>
<comment type="caution">
    <text evidence="2">The sequence shown here is derived from an EMBL/GenBank/DDBJ whole genome shotgun (WGS) entry which is preliminary data.</text>
</comment>
<sequence length="642" mass="73239">MAAQPASTNDRRITRLSISTTTTTLTPSTKAYATPPTSRTIPSSSSTSAVASALVEFASLAVEVPRSPQQQEVALQTAERCSQNASQSAELRSVIVTRSTEHRSLTAAQLTEPRPRASTRSPRTNRRDDEKQQDSRKSGTKVPSDSVDRLVKGIGAVQIHQASASRHSQTTSPPIPATPTNQKRGRSDYEQENSIEERLAKLYVGPLPPTSTLTSASASASTSTPPVTPLSTTTTAMTICTSMSHNRPAKTSPKGNERSESQLKPWMDSLDIALHTLRAARKLVVAALACDSHRRHDIYMQCEYAHTQYTHEHIQYLSVQLTNPARIEYQRRYEQARFEYLQMYEQMMDESQQKFEPSMTEAQRRYENAWIEFQRQYEKEWINWNRGYDKAWAESQRKYEKAWIEFQRKYDMVVIESQRRYEKAWIDCQRRYDKSWTEFQRMYDKAWIKSQRNYKNEWHEFQRKCRQATMESQQKYKQAITESQRKYVQASEHRKKSIQDARNKPAQQHQQVSQSYHQTSPQHKQGLEEVDDKSSRPLLSKDADTVPSSLPESESSGSREDGDKTSEGHGRRRKRVKHDDIKKEPVDETMSDAATASASFSTITSTASTTSSFSTSSGHTVADVTLDMQNKLNFNPTTAIFQ</sequence>